<organism evidence="2 3">
    <name type="scientific">Erwinia rhapontici</name>
    <name type="common">Pectobacterium rhapontici</name>
    <dbReference type="NCBI Taxonomy" id="55212"/>
    <lineage>
        <taxon>Bacteria</taxon>
        <taxon>Pseudomonadati</taxon>
        <taxon>Pseudomonadota</taxon>
        <taxon>Gammaproteobacteria</taxon>
        <taxon>Enterobacterales</taxon>
        <taxon>Erwiniaceae</taxon>
        <taxon>Erwinia</taxon>
    </lineage>
</organism>
<feature type="chain" id="PRO_5047513038" description="Lipoprotein" evidence="1">
    <location>
        <begin position="23"/>
        <end position="144"/>
    </location>
</feature>
<sequence length="144" mass="16444">MIIRKMLLLTLFSSLLTSCGLMGDYIPPDEIAPVSRAKGGFCFPIKKPGDYYAYYLSIRDRNAPERSGFNKLHPAIKIDHSQFCIPETYYSFPDSGEVRVDIALRSPTQKMKRRDIVSEFRMVKGVPQNFTADEYSVPTYDSED</sequence>
<dbReference type="Proteomes" id="UP000677515">
    <property type="component" value="Chromosome"/>
</dbReference>
<keyword evidence="1" id="KW-0732">Signal</keyword>
<evidence type="ECO:0000256" key="1">
    <source>
        <dbReference type="SAM" id="SignalP"/>
    </source>
</evidence>
<proteinExistence type="predicted"/>
<gene>
    <name evidence="2" type="ORF">ERHA53_29660</name>
</gene>
<dbReference type="InterPro" id="IPR054657">
    <property type="entry name" value="T6SS_periplasmic_put"/>
</dbReference>
<dbReference type="PROSITE" id="PS51257">
    <property type="entry name" value="PROKAR_LIPOPROTEIN"/>
    <property type="match status" value="1"/>
</dbReference>
<reference evidence="2 3" key="1">
    <citation type="submission" date="2021-01" db="EMBL/GenBank/DDBJ databases">
        <title>Complete genome sequence of Erwinia rhapontici MAFF 311153.</title>
        <authorList>
            <person name="Morohoshi T."/>
            <person name="Someya N."/>
        </authorList>
    </citation>
    <scope>NUCLEOTIDE SEQUENCE [LARGE SCALE GENOMIC DNA]</scope>
    <source>
        <strain evidence="2 3">MAFF 311153</strain>
    </source>
</reference>
<name>A0ABM7N2T2_ERWRD</name>
<accession>A0ABM7N2T2</accession>
<evidence type="ECO:0000313" key="3">
    <source>
        <dbReference type="Proteomes" id="UP000677515"/>
    </source>
</evidence>
<evidence type="ECO:0008006" key="4">
    <source>
        <dbReference type="Google" id="ProtNLM"/>
    </source>
</evidence>
<keyword evidence="3" id="KW-1185">Reference proteome</keyword>
<dbReference type="NCBIfam" id="NF045617">
    <property type="entry name" value="mostly_LP"/>
    <property type="match status" value="1"/>
</dbReference>
<dbReference type="EMBL" id="AP024329">
    <property type="protein sequence ID" value="BCQ35623.1"/>
    <property type="molecule type" value="Genomic_DNA"/>
</dbReference>
<feature type="signal peptide" evidence="1">
    <location>
        <begin position="1"/>
        <end position="22"/>
    </location>
</feature>
<dbReference type="RefSeq" id="WP_213202077.1">
    <property type="nucleotide sequence ID" value="NZ_AP024329.1"/>
</dbReference>
<protein>
    <recommendedName>
        <fullName evidence="4">Lipoprotein</fullName>
    </recommendedName>
</protein>
<evidence type="ECO:0000313" key="2">
    <source>
        <dbReference type="EMBL" id="BCQ35623.1"/>
    </source>
</evidence>